<protein>
    <submittedName>
        <fullName evidence="1">Gamma-glutamyl-gamma-aminobutyrate hydrolase family protein</fullName>
    </submittedName>
</protein>
<gene>
    <name evidence="1" type="ORF">H9714_09015</name>
</gene>
<evidence type="ECO:0000313" key="2">
    <source>
        <dbReference type="Proteomes" id="UP000824208"/>
    </source>
</evidence>
<dbReference type="SUPFAM" id="SSF52317">
    <property type="entry name" value="Class I glutamine amidotransferase-like"/>
    <property type="match status" value="1"/>
</dbReference>
<sequence length="237" mass="25729">MGRPVVGVVPLEDTERESYWMLPGYLNGLEAAGALPLILPLTEEGAALDQLTALCDGFLFPGGQDVDPALYGQAPLPQCGERSPGRDNMERALLPRVLAADKPLFGICRGLQFLNAALGGTLYQDLPSQTGTAVPHRQEPPYDRAAHTVRLEENSPLQALLGTRTLPVNSSHHQGIRDLAPALRPMAWAEDGLIEAVYAPEYAFVWAVQWHPERLYVHSEANARLFRAFVGACGGGR</sequence>
<dbReference type="PROSITE" id="PS51273">
    <property type="entry name" value="GATASE_TYPE_1"/>
    <property type="match status" value="1"/>
</dbReference>
<dbReference type="GO" id="GO:0005829">
    <property type="term" value="C:cytosol"/>
    <property type="evidence" value="ECO:0007669"/>
    <property type="project" value="TreeGrafter"/>
</dbReference>
<dbReference type="InterPro" id="IPR029062">
    <property type="entry name" value="Class_I_gatase-like"/>
</dbReference>
<name>A0A9D2S6E0_9FIRM</name>
<keyword evidence="1" id="KW-0378">Hydrolase</keyword>
<dbReference type="GO" id="GO:0033969">
    <property type="term" value="F:gamma-glutamyl-gamma-aminobutyrate hydrolase activity"/>
    <property type="evidence" value="ECO:0007669"/>
    <property type="project" value="TreeGrafter"/>
</dbReference>
<evidence type="ECO:0000313" key="1">
    <source>
        <dbReference type="EMBL" id="HJB57676.1"/>
    </source>
</evidence>
<dbReference type="Gene3D" id="3.40.50.880">
    <property type="match status" value="1"/>
</dbReference>
<dbReference type="PANTHER" id="PTHR43235">
    <property type="entry name" value="GLUTAMINE AMIDOTRANSFERASE PB2B2.05-RELATED"/>
    <property type="match status" value="1"/>
</dbReference>
<dbReference type="InterPro" id="IPR044668">
    <property type="entry name" value="PuuD-like"/>
</dbReference>
<dbReference type="GO" id="GO:0006598">
    <property type="term" value="P:polyamine catabolic process"/>
    <property type="evidence" value="ECO:0007669"/>
    <property type="project" value="TreeGrafter"/>
</dbReference>
<reference evidence="1" key="1">
    <citation type="journal article" date="2021" name="PeerJ">
        <title>Extensive microbial diversity within the chicken gut microbiome revealed by metagenomics and culture.</title>
        <authorList>
            <person name="Gilroy R."/>
            <person name="Ravi A."/>
            <person name="Getino M."/>
            <person name="Pursley I."/>
            <person name="Horton D.L."/>
            <person name="Alikhan N.F."/>
            <person name="Baker D."/>
            <person name="Gharbi K."/>
            <person name="Hall N."/>
            <person name="Watson M."/>
            <person name="Adriaenssens E.M."/>
            <person name="Foster-Nyarko E."/>
            <person name="Jarju S."/>
            <person name="Secka A."/>
            <person name="Antonio M."/>
            <person name="Oren A."/>
            <person name="Chaudhuri R.R."/>
            <person name="La Ragione R."/>
            <person name="Hildebrand F."/>
            <person name="Pallen M.J."/>
        </authorList>
    </citation>
    <scope>NUCLEOTIDE SEQUENCE</scope>
    <source>
        <strain evidence="1">CHK189-11263</strain>
    </source>
</reference>
<reference evidence="1" key="2">
    <citation type="submission" date="2021-04" db="EMBL/GenBank/DDBJ databases">
        <authorList>
            <person name="Gilroy R."/>
        </authorList>
    </citation>
    <scope>NUCLEOTIDE SEQUENCE</scope>
    <source>
        <strain evidence="1">CHK189-11263</strain>
    </source>
</reference>
<organism evidence="1 2">
    <name type="scientific">Candidatus Flavonifractor intestinipullorum</name>
    <dbReference type="NCBI Taxonomy" id="2838587"/>
    <lineage>
        <taxon>Bacteria</taxon>
        <taxon>Bacillati</taxon>
        <taxon>Bacillota</taxon>
        <taxon>Clostridia</taxon>
        <taxon>Eubacteriales</taxon>
        <taxon>Oscillospiraceae</taxon>
        <taxon>Flavonifractor</taxon>
    </lineage>
</organism>
<dbReference type="CDD" id="cd01745">
    <property type="entry name" value="GATase1_2"/>
    <property type="match status" value="1"/>
</dbReference>
<accession>A0A9D2S6E0</accession>
<dbReference type="EMBL" id="DWYC01000082">
    <property type="protein sequence ID" value="HJB57676.1"/>
    <property type="molecule type" value="Genomic_DNA"/>
</dbReference>
<dbReference type="Proteomes" id="UP000824208">
    <property type="component" value="Unassembled WGS sequence"/>
</dbReference>
<dbReference type="PANTHER" id="PTHR43235:SF1">
    <property type="entry name" value="GLUTAMINE AMIDOTRANSFERASE PB2B2.05-RELATED"/>
    <property type="match status" value="1"/>
</dbReference>
<comment type="caution">
    <text evidence="1">The sequence shown here is derived from an EMBL/GenBank/DDBJ whole genome shotgun (WGS) entry which is preliminary data.</text>
</comment>
<dbReference type="AlphaFoldDB" id="A0A9D2S6E0"/>
<dbReference type="InterPro" id="IPR011697">
    <property type="entry name" value="Peptidase_C26"/>
</dbReference>
<proteinExistence type="predicted"/>
<dbReference type="Pfam" id="PF07722">
    <property type="entry name" value="Peptidase_C26"/>
    <property type="match status" value="1"/>
</dbReference>